<dbReference type="InterPro" id="IPR002645">
    <property type="entry name" value="STAS_dom"/>
</dbReference>
<evidence type="ECO:0000313" key="3">
    <source>
        <dbReference type="Proteomes" id="UP000663570"/>
    </source>
</evidence>
<dbReference type="InterPro" id="IPR036513">
    <property type="entry name" value="STAS_dom_sf"/>
</dbReference>
<dbReference type="InterPro" id="IPR052746">
    <property type="entry name" value="MlaB_ABC_Transporter"/>
</dbReference>
<dbReference type="PROSITE" id="PS50801">
    <property type="entry name" value="STAS"/>
    <property type="match status" value="1"/>
</dbReference>
<dbReference type="RefSeq" id="WP_172203258.1">
    <property type="nucleotide sequence ID" value="NZ_CP071060.1"/>
</dbReference>
<sequence>MPVSEKTRDGGHVLCITGGMTIFEAAELRERLSAALAAAPQGLAVDLSGVEEVDTAGTQLLIALKRQAAKEGKALEYCLHSAAVLGVIDLLNLAGVLGDPVLVASAG</sequence>
<evidence type="ECO:0000259" key="1">
    <source>
        <dbReference type="PROSITE" id="PS50801"/>
    </source>
</evidence>
<keyword evidence="3" id="KW-1185">Reference proteome</keyword>
<organism evidence="2 3">
    <name type="scientific">Niveibacterium microcysteis</name>
    <dbReference type="NCBI Taxonomy" id="2811415"/>
    <lineage>
        <taxon>Bacteria</taxon>
        <taxon>Pseudomonadati</taxon>
        <taxon>Pseudomonadota</taxon>
        <taxon>Betaproteobacteria</taxon>
        <taxon>Rhodocyclales</taxon>
        <taxon>Rhodocyclaceae</taxon>
        <taxon>Niveibacterium</taxon>
    </lineage>
</organism>
<name>A0ABX7M6Q6_9RHOO</name>
<protein>
    <submittedName>
        <fullName evidence="2">STAS domain-containing protein</fullName>
    </submittedName>
</protein>
<feature type="domain" description="STAS" evidence="1">
    <location>
        <begin position="1"/>
        <end position="107"/>
    </location>
</feature>
<dbReference type="Gene3D" id="3.30.750.24">
    <property type="entry name" value="STAS domain"/>
    <property type="match status" value="1"/>
</dbReference>
<proteinExistence type="predicted"/>
<dbReference type="PANTHER" id="PTHR35849:SF2">
    <property type="entry name" value="BLR2341 PROTEIN"/>
    <property type="match status" value="1"/>
</dbReference>
<dbReference type="InterPro" id="IPR058548">
    <property type="entry name" value="MlaB-like_STAS"/>
</dbReference>
<reference evidence="2 3" key="1">
    <citation type="submission" date="2021-02" db="EMBL/GenBank/DDBJ databases">
        <title>Niveibacterium changnyeongensis HC41.</title>
        <authorList>
            <person name="Kang M."/>
        </authorList>
    </citation>
    <scope>NUCLEOTIDE SEQUENCE [LARGE SCALE GENOMIC DNA]</scope>
    <source>
        <strain evidence="2 3">HC41</strain>
    </source>
</reference>
<gene>
    <name evidence="2" type="ORF">JY500_18180</name>
</gene>
<dbReference type="CDD" id="cd07043">
    <property type="entry name" value="STAS_anti-anti-sigma_factors"/>
    <property type="match status" value="1"/>
</dbReference>
<dbReference type="Proteomes" id="UP000663570">
    <property type="component" value="Chromosome"/>
</dbReference>
<dbReference type="EMBL" id="CP071060">
    <property type="protein sequence ID" value="QSI76369.1"/>
    <property type="molecule type" value="Genomic_DNA"/>
</dbReference>
<dbReference type="PANTHER" id="PTHR35849">
    <property type="entry name" value="BLR2341 PROTEIN"/>
    <property type="match status" value="1"/>
</dbReference>
<evidence type="ECO:0000313" key="2">
    <source>
        <dbReference type="EMBL" id="QSI76369.1"/>
    </source>
</evidence>
<accession>A0ABX7M6Q6</accession>
<dbReference type="Pfam" id="PF13466">
    <property type="entry name" value="STAS_2"/>
    <property type="match status" value="1"/>
</dbReference>
<dbReference type="SUPFAM" id="SSF52091">
    <property type="entry name" value="SpoIIaa-like"/>
    <property type="match status" value="1"/>
</dbReference>